<keyword evidence="11" id="KW-0472">Membrane</keyword>
<dbReference type="OrthoDB" id="431497at2759"/>
<feature type="domain" description="SMC hinge" evidence="12">
    <location>
        <begin position="523"/>
        <end position="636"/>
    </location>
</feature>
<dbReference type="HOGENOM" id="CLU_001042_5_0_1"/>
<sequence>MHIKTLTIQGFKSYRDQTQIEPFSARHNVVVGRNGSGKSNFFAAIRFVLSDAYTSMSREERQALLHEGVSTTTTLSAYVEIVFDNTDNRFPTGREEVVLRRTIGLKKDEYSLDKKSASKADVMNLLESAGFSKSNPYYIVPQGRITALTNAKDHERLALLKEVAGTKVYEQRRAESLRIMSETDAKRNKISELLEYIDSRLTELEEEKEELKEFQEKDKDRRCLEYALYQRELEDVAGTLDEIEEERKSEVHGANLRREQFSEREQQIQSLEKKISEAKHSYSTLTLTRYGAQSELTELIRARTELECVVDDLRSANDRAGGKRAEYEEELVNINAQIAEKEAALAELLPQWEAQRAQESEHRRALDDARGRLKALHSKRGRTGHFRTRAERDAYLRQEIASVEAHQRTQTAALHTAREELNTIRGNLADVDTQLQGIDGRAEEARARVREIGEELIRLQEEKTQKTEQRKDLWREDAKLDTTSRHARDELRAAERTLAGMMDKDTGMGLRSVDNIAERLSLPGVYGPLYRLFEISDQKFNIAVELTAGNSLFHVVVDTDQTAQTVLDIMLKEKAGRVTFMPLNRLKPKNPTPPNAQDAIPLLDKLKFAAMHEKAFQQVFGKTCVCRDLTVAAAYVKSHGINTITLDGDKVDRKGALTGGYHDVRRSRIEAIKSVTSWRTKFETEEKRSKEVKSQTLKIDQEVTRIAGRVQVLVNQQNQAKAQRDSIQADAMTLLQEKERLDARATRLEADVEDLESELRTLATRLQGYRAEISTPMAAGLSEEEEQLIGELEQEVQTLQKEMVEMSKNKNEIGSRKNILQIELNENLRRRREELRAKIEALGIPDDGDATAADDYDARTRELKALNTSIESLTKKVQDMEKECEKLSSELQESRNNLEKVQNQQTEDTRSVARQQKNTERYMAKRQLLLSRKDECNRNIRDLGVLPEEAFEKYTHEKLDRLVKKLHAVNEGLKKFAHVNKKAFEQYSNFTKQRDQLLKRREDLDKSAQSIEELVEVLDQRKDEAIERTFKQVASNFEEVFEKLVPAGRGKLIIQRRIDQVQADEAEGIPQNTIDNYTGISIKVSFNSKVDEGLRIQQLSGGQKSLVALALVFAIQKCDPAPFYLFDEIDANLDAQYRTAVASMIQSLGSTAQFITTTFRPEMLVTADKFYGVLFNNQKISSIRSIKREEAMEFVDQVSPSALFFSSNPGLKCRAFVGGASSMRIFILVMTCMDFAVFVIIVYVYVCLIVITFAVVVSLSLFRLPHHMFGVYFLQISSSLHIGNPAGVTPGRKSERR</sequence>
<protein>
    <recommendedName>
        <fullName evidence="8">Structural maintenance of chromosomes protein</fullName>
    </recommendedName>
</protein>
<dbReference type="Pfam" id="PF06470">
    <property type="entry name" value="SMC_hinge"/>
    <property type="match status" value="1"/>
</dbReference>
<dbReference type="eggNOG" id="KOG0964">
    <property type="taxonomic scope" value="Eukaryota"/>
</dbReference>
<name>W4KHB0_HETIT</name>
<dbReference type="Gene3D" id="1.20.1060.20">
    <property type="match status" value="1"/>
</dbReference>
<dbReference type="Gene3D" id="3.30.70.1620">
    <property type="match status" value="1"/>
</dbReference>
<evidence type="ECO:0000256" key="10">
    <source>
        <dbReference type="SAM" id="MobiDB-lite"/>
    </source>
</evidence>
<keyword evidence="3" id="KW-0132">Cell division</keyword>
<feature type="coiled-coil region" evidence="9">
    <location>
        <begin position="194"/>
        <end position="281"/>
    </location>
</feature>
<dbReference type="FunCoup" id="W4KHB0">
    <property type="interactions" value="817"/>
</dbReference>
<evidence type="ECO:0000256" key="3">
    <source>
        <dbReference type="ARBA" id="ARBA00022618"/>
    </source>
</evidence>
<dbReference type="InterPro" id="IPR027417">
    <property type="entry name" value="P-loop_NTPase"/>
</dbReference>
<dbReference type="InterPro" id="IPR010935">
    <property type="entry name" value="SMC_hinge"/>
</dbReference>
<proteinExistence type="inferred from homology"/>
<evidence type="ECO:0000256" key="2">
    <source>
        <dbReference type="ARBA" id="ARBA00005917"/>
    </source>
</evidence>
<evidence type="ECO:0000256" key="11">
    <source>
        <dbReference type="SAM" id="Phobius"/>
    </source>
</evidence>
<evidence type="ECO:0000256" key="9">
    <source>
        <dbReference type="SAM" id="Coils"/>
    </source>
</evidence>
<feature type="region of interest" description="Disordered" evidence="10">
    <location>
        <begin position="891"/>
        <end position="914"/>
    </location>
</feature>
<feature type="coiled-coil region" evidence="9">
    <location>
        <begin position="442"/>
        <end position="469"/>
    </location>
</feature>
<dbReference type="GO" id="GO:0005694">
    <property type="term" value="C:chromosome"/>
    <property type="evidence" value="ECO:0007669"/>
    <property type="project" value="InterPro"/>
</dbReference>
<dbReference type="GeneID" id="20669626"/>
<feature type="transmembrane region" description="Helical" evidence="11">
    <location>
        <begin position="1235"/>
        <end position="1262"/>
    </location>
</feature>
<evidence type="ECO:0000256" key="7">
    <source>
        <dbReference type="ARBA" id="ARBA00023306"/>
    </source>
</evidence>
<dbReference type="InterPro" id="IPR024704">
    <property type="entry name" value="SMC"/>
</dbReference>
<keyword evidence="5 9" id="KW-0175">Coiled coil</keyword>
<dbReference type="InterPro" id="IPR041741">
    <property type="entry name" value="SMC3_ABC_euk"/>
</dbReference>
<dbReference type="STRING" id="747525.W4KHB0"/>
<dbReference type="InterPro" id="IPR036277">
    <property type="entry name" value="SMC_hinge_sf"/>
</dbReference>
<dbReference type="PANTHER" id="PTHR43977">
    <property type="entry name" value="STRUCTURAL MAINTENANCE OF CHROMOSOMES PROTEIN 3"/>
    <property type="match status" value="1"/>
</dbReference>
<dbReference type="EMBL" id="KI925455">
    <property type="protein sequence ID" value="ETW85104.1"/>
    <property type="molecule type" value="Genomic_DNA"/>
</dbReference>
<dbReference type="Pfam" id="PF02463">
    <property type="entry name" value="SMC_N"/>
    <property type="match status" value="1"/>
</dbReference>
<dbReference type="GO" id="GO:0016887">
    <property type="term" value="F:ATP hydrolysis activity"/>
    <property type="evidence" value="ECO:0007669"/>
    <property type="project" value="InterPro"/>
</dbReference>
<comment type="subcellular location">
    <subcellularLocation>
        <location evidence="1 8">Nucleus</location>
    </subcellularLocation>
</comment>
<gene>
    <name evidence="13" type="ORF">HETIRDRAFT_308924</name>
</gene>
<feature type="coiled-coil region" evidence="9">
    <location>
        <begin position="994"/>
        <end position="1028"/>
    </location>
</feature>
<dbReference type="GO" id="GO:0051276">
    <property type="term" value="P:chromosome organization"/>
    <property type="evidence" value="ECO:0007669"/>
    <property type="project" value="InterPro"/>
</dbReference>
<comment type="similarity">
    <text evidence="2">Belongs to the SMC family. SMC3 subfamily.</text>
</comment>
<keyword evidence="11" id="KW-0812">Transmembrane</keyword>
<keyword evidence="4" id="KW-0498">Mitosis</keyword>
<dbReference type="KEGG" id="hir:HETIRDRAFT_308924"/>
<dbReference type="SUPFAM" id="SSF52540">
    <property type="entry name" value="P-loop containing nucleoside triphosphate hydrolases"/>
    <property type="match status" value="1"/>
</dbReference>
<evidence type="ECO:0000259" key="12">
    <source>
        <dbReference type="SMART" id="SM00968"/>
    </source>
</evidence>
<dbReference type="SUPFAM" id="SSF75553">
    <property type="entry name" value="Smc hinge domain"/>
    <property type="match status" value="1"/>
</dbReference>
<keyword evidence="14" id="KW-1185">Reference proteome</keyword>
<dbReference type="RefSeq" id="XP_009541989.1">
    <property type="nucleotide sequence ID" value="XM_009543694.1"/>
</dbReference>
<evidence type="ECO:0000256" key="4">
    <source>
        <dbReference type="ARBA" id="ARBA00022776"/>
    </source>
</evidence>
<accession>W4KHB0</accession>
<dbReference type="GO" id="GO:0051301">
    <property type="term" value="P:cell division"/>
    <property type="evidence" value="ECO:0007669"/>
    <property type="project" value="UniProtKB-KW"/>
</dbReference>
<dbReference type="Gene3D" id="3.40.50.300">
    <property type="entry name" value="P-loop containing nucleotide triphosphate hydrolases"/>
    <property type="match status" value="2"/>
</dbReference>
<dbReference type="GO" id="GO:0005634">
    <property type="term" value="C:nucleus"/>
    <property type="evidence" value="ECO:0007669"/>
    <property type="project" value="UniProtKB-SubCell"/>
</dbReference>
<evidence type="ECO:0000256" key="1">
    <source>
        <dbReference type="ARBA" id="ARBA00004123"/>
    </source>
</evidence>
<feature type="coiled-coil region" evidence="9">
    <location>
        <begin position="724"/>
        <end position="809"/>
    </location>
</feature>
<dbReference type="Proteomes" id="UP000030671">
    <property type="component" value="Unassembled WGS sequence"/>
</dbReference>
<evidence type="ECO:0000256" key="6">
    <source>
        <dbReference type="ARBA" id="ARBA00023242"/>
    </source>
</evidence>
<reference evidence="13 14" key="1">
    <citation type="journal article" date="2012" name="New Phytol.">
        <title>Insight into trade-off between wood decay and parasitism from the genome of a fungal forest pathogen.</title>
        <authorList>
            <person name="Olson A."/>
            <person name="Aerts A."/>
            <person name="Asiegbu F."/>
            <person name="Belbahri L."/>
            <person name="Bouzid O."/>
            <person name="Broberg A."/>
            <person name="Canback B."/>
            <person name="Coutinho P.M."/>
            <person name="Cullen D."/>
            <person name="Dalman K."/>
            <person name="Deflorio G."/>
            <person name="van Diepen L.T."/>
            <person name="Dunand C."/>
            <person name="Duplessis S."/>
            <person name="Durling M."/>
            <person name="Gonthier P."/>
            <person name="Grimwood J."/>
            <person name="Fossdal C.G."/>
            <person name="Hansson D."/>
            <person name="Henrissat B."/>
            <person name="Hietala A."/>
            <person name="Himmelstrand K."/>
            <person name="Hoffmeister D."/>
            <person name="Hogberg N."/>
            <person name="James T.Y."/>
            <person name="Karlsson M."/>
            <person name="Kohler A."/>
            <person name="Kues U."/>
            <person name="Lee Y.H."/>
            <person name="Lin Y.C."/>
            <person name="Lind M."/>
            <person name="Lindquist E."/>
            <person name="Lombard V."/>
            <person name="Lucas S."/>
            <person name="Lunden K."/>
            <person name="Morin E."/>
            <person name="Murat C."/>
            <person name="Park J."/>
            <person name="Raffaello T."/>
            <person name="Rouze P."/>
            <person name="Salamov A."/>
            <person name="Schmutz J."/>
            <person name="Solheim H."/>
            <person name="Stahlberg J."/>
            <person name="Velez H."/>
            <person name="de Vries R.P."/>
            <person name="Wiebenga A."/>
            <person name="Woodward S."/>
            <person name="Yakovlev I."/>
            <person name="Garbelotto M."/>
            <person name="Martin F."/>
            <person name="Grigoriev I.V."/>
            <person name="Stenlid J."/>
        </authorList>
    </citation>
    <scope>NUCLEOTIDE SEQUENCE [LARGE SCALE GENOMIC DNA]</scope>
    <source>
        <strain evidence="13 14">TC 32-1</strain>
    </source>
</reference>
<keyword evidence="7" id="KW-0131">Cell cycle</keyword>
<dbReference type="InterPro" id="IPR003395">
    <property type="entry name" value="RecF/RecN/SMC_N"/>
</dbReference>
<feature type="coiled-coil region" evidence="9">
    <location>
        <begin position="310"/>
        <end position="344"/>
    </location>
</feature>
<evidence type="ECO:0000256" key="5">
    <source>
        <dbReference type="ARBA" id="ARBA00023054"/>
    </source>
</evidence>
<dbReference type="SMART" id="SM00968">
    <property type="entry name" value="SMC_hinge"/>
    <property type="match status" value="1"/>
</dbReference>
<evidence type="ECO:0000313" key="13">
    <source>
        <dbReference type="EMBL" id="ETW85104.1"/>
    </source>
</evidence>
<keyword evidence="6 8" id="KW-0539">Nucleus</keyword>
<dbReference type="CDD" id="cd03272">
    <property type="entry name" value="ABC_SMC3_euk"/>
    <property type="match status" value="1"/>
</dbReference>
<evidence type="ECO:0000313" key="14">
    <source>
        <dbReference type="Proteomes" id="UP000030671"/>
    </source>
</evidence>
<dbReference type="InParanoid" id="W4KHB0"/>
<dbReference type="FunFam" id="3.40.50.300:FF:000370">
    <property type="entry name" value="Structural maintenance of chromosomes 3"/>
    <property type="match status" value="1"/>
</dbReference>
<dbReference type="FunFam" id="3.40.50.300:FF:000424">
    <property type="entry name" value="Structural maintenance of chromosomes 3"/>
    <property type="match status" value="1"/>
</dbReference>
<dbReference type="GO" id="GO:0005524">
    <property type="term" value="F:ATP binding"/>
    <property type="evidence" value="ECO:0007669"/>
    <property type="project" value="InterPro"/>
</dbReference>
<evidence type="ECO:0000256" key="8">
    <source>
        <dbReference type="PIRNR" id="PIRNR005719"/>
    </source>
</evidence>
<organism evidence="13 14">
    <name type="scientific">Heterobasidion irregulare (strain TC 32-1)</name>
    <dbReference type="NCBI Taxonomy" id="747525"/>
    <lineage>
        <taxon>Eukaryota</taxon>
        <taxon>Fungi</taxon>
        <taxon>Dikarya</taxon>
        <taxon>Basidiomycota</taxon>
        <taxon>Agaricomycotina</taxon>
        <taxon>Agaricomycetes</taxon>
        <taxon>Russulales</taxon>
        <taxon>Bondarzewiaceae</taxon>
        <taxon>Heterobasidion</taxon>
        <taxon>Heterobasidion annosum species complex</taxon>
    </lineage>
</organism>
<dbReference type="GO" id="GO:0007059">
    <property type="term" value="P:chromosome segregation"/>
    <property type="evidence" value="ECO:0007669"/>
    <property type="project" value="UniProtKB-ARBA"/>
</dbReference>
<dbReference type="PIRSF" id="PIRSF005719">
    <property type="entry name" value="SMC"/>
    <property type="match status" value="1"/>
</dbReference>
<keyword evidence="11" id="KW-1133">Transmembrane helix</keyword>